<protein>
    <submittedName>
        <fullName evidence="4">Nucleoside hydrolase</fullName>
    </submittedName>
</protein>
<sequence>MTRPIYIDTDTASDDAVALMMAFQNQESFIITGIGVVAGNVPLSQAVQNALFVRELCGASVSVYAGAHRPLVRPLKTAQHIHGNDGMGNIGLALSGRTPDDGHAVQALINAANIYEGELELVTLGPLTNIALALSLAPEIANKIKHCTIMGGTSDYYGNLTAVSEYNIWADPEAAEIVFASDMSKIMVGWDISRKYASFTALEAEELRCIGTEKAKVAIDSQITLHQWCSEVSKVNGFDFPDPVAMAIALAPQAITRSKMAAVSVVMNDGPTCGMTIIGDRNYSEHKKNTEVILEADRNYFIKLLRDALK</sequence>
<organism evidence="4 5">
    <name type="scientific">Paremcibacter congregatus</name>
    <dbReference type="NCBI Taxonomy" id="2043170"/>
    <lineage>
        <taxon>Bacteria</taxon>
        <taxon>Pseudomonadati</taxon>
        <taxon>Pseudomonadota</taxon>
        <taxon>Alphaproteobacteria</taxon>
        <taxon>Emcibacterales</taxon>
        <taxon>Emcibacteraceae</taxon>
        <taxon>Paremcibacter</taxon>
    </lineage>
</organism>
<evidence type="ECO:0000313" key="4">
    <source>
        <dbReference type="EMBL" id="PHZ83893.1"/>
    </source>
</evidence>
<dbReference type="EMBL" id="PDEM01000031">
    <property type="protein sequence ID" value="PHZ83893.1"/>
    <property type="molecule type" value="Genomic_DNA"/>
</dbReference>
<gene>
    <name evidence="4" type="ORF">CRD36_16215</name>
</gene>
<dbReference type="PANTHER" id="PTHR12304:SF4">
    <property type="entry name" value="URIDINE NUCLEOSIDASE"/>
    <property type="match status" value="1"/>
</dbReference>
<dbReference type="InterPro" id="IPR001910">
    <property type="entry name" value="Inosine/uridine_hydrolase_dom"/>
</dbReference>
<dbReference type="InterPro" id="IPR015910">
    <property type="entry name" value="I/U_nuclsd_hydro_CS"/>
</dbReference>
<dbReference type="OrthoDB" id="9797882at2"/>
<keyword evidence="1 4" id="KW-0378">Hydrolase</keyword>
<dbReference type="Pfam" id="PF01156">
    <property type="entry name" value="IU_nuc_hydro"/>
    <property type="match status" value="1"/>
</dbReference>
<evidence type="ECO:0000259" key="3">
    <source>
        <dbReference type="Pfam" id="PF01156"/>
    </source>
</evidence>
<keyword evidence="5" id="KW-1185">Reference proteome</keyword>
<dbReference type="Gene3D" id="3.90.245.10">
    <property type="entry name" value="Ribonucleoside hydrolase-like"/>
    <property type="match status" value="1"/>
</dbReference>
<name>A0A2G4YNM3_9PROT</name>
<dbReference type="AlphaFoldDB" id="A0A2G4YNM3"/>
<dbReference type="RefSeq" id="WP_099474990.1">
    <property type="nucleotide sequence ID" value="NZ_CP041025.1"/>
</dbReference>
<dbReference type="GO" id="GO:0005829">
    <property type="term" value="C:cytosol"/>
    <property type="evidence" value="ECO:0007669"/>
    <property type="project" value="TreeGrafter"/>
</dbReference>
<keyword evidence="2" id="KW-0326">Glycosidase</keyword>
<dbReference type="InterPro" id="IPR023186">
    <property type="entry name" value="IUNH"/>
</dbReference>
<dbReference type="Proteomes" id="UP000229730">
    <property type="component" value="Unassembled WGS sequence"/>
</dbReference>
<reference evidence="4 5" key="1">
    <citation type="submission" date="2017-10" db="EMBL/GenBank/DDBJ databases">
        <title>Frigbacter circumglobatus gen. nov. sp. nov., isolated from sediment cultured in situ.</title>
        <authorList>
            <person name="Zhao Z."/>
        </authorList>
    </citation>
    <scope>NUCLEOTIDE SEQUENCE [LARGE SCALE GENOMIC DNA]</scope>
    <source>
        <strain evidence="4 5">ZYL</strain>
    </source>
</reference>
<dbReference type="FunCoup" id="A0A2G4YNM3">
    <property type="interactions" value="485"/>
</dbReference>
<evidence type="ECO:0000256" key="2">
    <source>
        <dbReference type="ARBA" id="ARBA00023295"/>
    </source>
</evidence>
<accession>A0A2G4YNM3</accession>
<dbReference type="PANTHER" id="PTHR12304">
    <property type="entry name" value="INOSINE-URIDINE PREFERRING NUCLEOSIDE HYDROLASE"/>
    <property type="match status" value="1"/>
</dbReference>
<dbReference type="SUPFAM" id="SSF53590">
    <property type="entry name" value="Nucleoside hydrolase"/>
    <property type="match status" value="1"/>
</dbReference>
<dbReference type="InParanoid" id="A0A2G4YNM3"/>
<proteinExistence type="predicted"/>
<evidence type="ECO:0000313" key="5">
    <source>
        <dbReference type="Proteomes" id="UP000229730"/>
    </source>
</evidence>
<dbReference type="PROSITE" id="PS01247">
    <property type="entry name" value="IUNH"/>
    <property type="match status" value="1"/>
</dbReference>
<dbReference type="GO" id="GO:0006152">
    <property type="term" value="P:purine nucleoside catabolic process"/>
    <property type="evidence" value="ECO:0007669"/>
    <property type="project" value="TreeGrafter"/>
</dbReference>
<dbReference type="InterPro" id="IPR036452">
    <property type="entry name" value="Ribo_hydro-like"/>
</dbReference>
<comment type="caution">
    <text evidence="4">The sequence shown here is derived from an EMBL/GenBank/DDBJ whole genome shotgun (WGS) entry which is preliminary data.</text>
</comment>
<dbReference type="GO" id="GO:0045437">
    <property type="term" value="F:uridine nucleosidase activity"/>
    <property type="evidence" value="ECO:0007669"/>
    <property type="project" value="UniProtKB-ARBA"/>
</dbReference>
<feature type="domain" description="Inosine/uridine-preferring nucleoside hydrolase" evidence="3">
    <location>
        <begin position="5"/>
        <end position="302"/>
    </location>
</feature>
<evidence type="ECO:0000256" key="1">
    <source>
        <dbReference type="ARBA" id="ARBA00022801"/>
    </source>
</evidence>
<dbReference type="GO" id="GO:0008477">
    <property type="term" value="F:purine nucleosidase activity"/>
    <property type="evidence" value="ECO:0007669"/>
    <property type="project" value="TreeGrafter"/>
</dbReference>